<sequence length="553" mass="61853">MPQAAGAIGAAKPRSRRPNILLIMSDQERSSLDLPGGLGLDAHDWIAARGTSFRNFNVNTTPCSPSRSNLYTGQHTQLTGMTTNVGAPPFPELKVDVPTLGHMLRAQGYYCAYKGKWHLSDLGGNDAVRYGHKPSARNALEPFGFSDHSDVPIADGGTWAGFKLDGEVASEASQWLYDNGRALDRPWFLAVNFVNPHDAVWFDDVDHAQSRSRLDRDFLSPLSPPPVEGVYTQHWDLPLPKSHYLDTLAGKPWAQTSYVDFCNACYGHIDPDDEARWRKYQSYYFNCIRDVDRHALTVLRTLESLKLDGDTIVVYTADHGEMAGAHRLRQKGPHMYKENVRVPFLVRHPDLGGGVQTDALGSAIDLAPTLLAFAGLDDAARAQRYPALKGVNLTAAVADPNARTTRDSRGHLYDYNTTLYIDPDSAKAMMRGQEMASWWNLFKEGMKNGHLGPVLTHPGLFRGVHDGRYKFARYFAPAQHHIPRDWQTLLRYNQLELYDTQTDPDEIINLAVDAEAHKALILSLNDKLNALIMDEIGFDDGREHPGPDFYYRL</sequence>
<proteinExistence type="predicted"/>
<gene>
    <name evidence="2" type="ORF">G7Y85_03520</name>
</gene>
<dbReference type="EMBL" id="JAAMOW010000001">
    <property type="protein sequence ID" value="NGY03821.1"/>
    <property type="molecule type" value="Genomic_DNA"/>
</dbReference>
<dbReference type="Proteomes" id="UP000472676">
    <property type="component" value="Unassembled WGS sequence"/>
</dbReference>
<dbReference type="PANTHER" id="PTHR46615">
    <property type="entry name" value="ARYLSULFATASE K"/>
    <property type="match status" value="1"/>
</dbReference>
<dbReference type="InterPro" id="IPR017850">
    <property type="entry name" value="Alkaline_phosphatase_core_sf"/>
</dbReference>
<dbReference type="CDD" id="cd16035">
    <property type="entry name" value="sulfatase_like"/>
    <property type="match status" value="1"/>
</dbReference>
<comment type="caution">
    <text evidence="2">The sequence shown here is derived from an EMBL/GenBank/DDBJ whole genome shotgun (WGS) entry which is preliminary data.</text>
</comment>
<protein>
    <submittedName>
        <fullName evidence="2">Sulfatase-like hydrolase/transferase</fullName>
    </submittedName>
</protein>
<dbReference type="GO" id="GO:0004065">
    <property type="term" value="F:arylsulfatase activity"/>
    <property type="evidence" value="ECO:0007669"/>
    <property type="project" value="TreeGrafter"/>
</dbReference>
<dbReference type="InterPro" id="IPR051849">
    <property type="entry name" value="GAG-degrading_sulfatase"/>
</dbReference>
<dbReference type="GO" id="GO:0015024">
    <property type="term" value="F:glucuronate-2-sulfatase activity"/>
    <property type="evidence" value="ECO:0007669"/>
    <property type="project" value="TreeGrafter"/>
</dbReference>
<name>A0A6M2BNN5_9GAMM</name>
<dbReference type="InterPro" id="IPR000917">
    <property type="entry name" value="Sulfatase_N"/>
</dbReference>
<organism evidence="2 3">
    <name type="scientific">Solimonas terrae</name>
    <dbReference type="NCBI Taxonomy" id="1396819"/>
    <lineage>
        <taxon>Bacteria</taxon>
        <taxon>Pseudomonadati</taxon>
        <taxon>Pseudomonadota</taxon>
        <taxon>Gammaproteobacteria</taxon>
        <taxon>Nevskiales</taxon>
        <taxon>Nevskiaceae</taxon>
        <taxon>Solimonas</taxon>
    </lineage>
</organism>
<accession>A0A6M2BNN5</accession>
<evidence type="ECO:0000313" key="3">
    <source>
        <dbReference type="Proteomes" id="UP000472676"/>
    </source>
</evidence>
<feature type="domain" description="Sulfatase N-terminal" evidence="1">
    <location>
        <begin position="18"/>
        <end position="375"/>
    </location>
</feature>
<keyword evidence="2" id="KW-0378">Hydrolase</keyword>
<evidence type="ECO:0000259" key="1">
    <source>
        <dbReference type="Pfam" id="PF00884"/>
    </source>
</evidence>
<dbReference type="SUPFAM" id="SSF53649">
    <property type="entry name" value="Alkaline phosphatase-like"/>
    <property type="match status" value="1"/>
</dbReference>
<keyword evidence="2" id="KW-0808">Transferase</keyword>
<evidence type="ECO:0000313" key="2">
    <source>
        <dbReference type="EMBL" id="NGY03821.1"/>
    </source>
</evidence>
<dbReference type="PANTHER" id="PTHR46615:SF1">
    <property type="entry name" value="ARYLSULFATASE K"/>
    <property type="match status" value="1"/>
</dbReference>
<dbReference type="Pfam" id="PF00884">
    <property type="entry name" value="Sulfatase"/>
    <property type="match status" value="1"/>
</dbReference>
<dbReference type="AlphaFoldDB" id="A0A6M2BNN5"/>
<dbReference type="Gene3D" id="3.40.720.10">
    <property type="entry name" value="Alkaline Phosphatase, subunit A"/>
    <property type="match status" value="1"/>
</dbReference>
<dbReference type="GO" id="GO:0016740">
    <property type="term" value="F:transferase activity"/>
    <property type="evidence" value="ECO:0007669"/>
    <property type="project" value="UniProtKB-KW"/>
</dbReference>
<reference evidence="2 3" key="1">
    <citation type="journal article" date="2014" name="Int. J. Syst. Evol. Microbiol.">
        <title>Solimonas terrae sp. nov., isolated from soil.</title>
        <authorList>
            <person name="Kim S.J."/>
            <person name="Moon J.Y."/>
            <person name="Weon H.Y."/>
            <person name="Ahn J.H."/>
            <person name="Chen W.M."/>
            <person name="Kwon S.W."/>
        </authorList>
    </citation>
    <scope>NUCLEOTIDE SEQUENCE [LARGE SCALE GENOMIC DNA]</scope>
    <source>
        <strain evidence="2 3">KIS83-12</strain>
    </source>
</reference>
<keyword evidence="3" id="KW-1185">Reference proteome</keyword>